<keyword evidence="9" id="KW-1185">Reference proteome</keyword>
<reference evidence="8 9" key="1">
    <citation type="submission" date="2024-05" db="EMBL/GenBank/DDBJ databases">
        <title>Genetic variation in Jamaican populations of the coffee berry borer (Hypothenemus hampei).</title>
        <authorList>
            <person name="Errbii M."/>
            <person name="Myrie A."/>
        </authorList>
    </citation>
    <scope>NUCLEOTIDE SEQUENCE [LARGE SCALE GENOMIC DNA]</scope>
    <source>
        <strain evidence="8">JA-Hopewell-2020-01-JO</strain>
        <tissue evidence="8">Whole body</tissue>
    </source>
</reference>
<feature type="transmembrane region" description="Helical" evidence="5">
    <location>
        <begin position="43"/>
        <end position="61"/>
    </location>
</feature>
<feature type="compositionally biased region" description="Polar residues" evidence="4">
    <location>
        <begin position="1114"/>
        <end position="1136"/>
    </location>
</feature>
<dbReference type="AlphaFoldDB" id="A0ABD1FEC1"/>
<feature type="region of interest" description="Disordered" evidence="4">
    <location>
        <begin position="633"/>
        <end position="656"/>
    </location>
</feature>
<feature type="compositionally biased region" description="Basic and acidic residues" evidence="4">
    <location>
        <begin position="639"/>
        <end position="656"/>
    </location>
</feature>
<dbReference type="InterPro" id="IPR001478">
    <property type="entry name" value="PDZ"/>
</dbReference>
<dbReference type="GO" id="GO:0005634">
    <property type="term" value="C:nucleus"/>
    <property type="evidence" value="ECO:0007669"/>
    <property type="project" value="UniProtKB-SubCell"/>
</dbReference>
<comment type="subcellular location">
    <subcellularLocation>
        <location evidence="1">Nucleus</location>
    </subcellularLocation>
</comment>
<feature type="compositionally biased region" description="Basic and acidic residues" evidence="4">
    <location>
        <begin position="1093"/>
        <end position="1102"/>
    </location>
</feature>
<evidence type="ECO:0000256" key="2">
    <source>
        <dbReference type="ARBA" id="ARBA00023242"/>
    </source>
</evidence>
<feature type="region of interest" description="Disordered" evidence="4">
    <location>
        <begin position="1060"/>
        <end position="1102"/>
    </location>
</feature>
<dbReference type="Gene3D" id="2.30.42.10">
    <property type="match status" value="1"/>
</dbReference>
<dbReference type="InterPro" id="IPR052082">
    <property type="entry name" value="Myelin_sheath_structural"/>
</dbReference>
<evidence type="ECO:0000313" key="9">
    <source>
        <dbReference type="Proteomes" id="UP001566132"/>
    </source>
</evidence>
<gene>
    <name evidence="8" type="ORF">ABEB36_001102</name>
</gene>
<keyword evidence="5" id="KW-1133">Transmembrane helix</keyword>
<evidence type="ECO:0000259" key="7">
    <source>
        <dbReference type="PROSITE" id="PS50106"/>
    </source>
</evidence>
<dbReference type="PROSITE" id="PS50106">
    <property type="entry name" value="PDZ"/>
    <property type="match status" value="1"/>
</dbReference>
<comment type="caution">
    <text evidence="8">The sequence shown here is derived from an EMBL/GenBank/DDBJ whole genome shotgun (WGS) entry which is preliminary data.</text>
</comment>
<protein>
    <recommendedName>
        <fullName evidence="7">PDZ domain-containing protein</fullName>
    </recommendedName>
</protein>
<keyword evidence="2" id="KW-0539">Nucleus</keyword>
<accession>A0ABD1FEC1</accession>
<organism evidence="8 9">
    <name type="scientific">Hypothenemus hampei</name>
    <name type="common">Coffee berry borer</name>
    <dbReference type="NCBI Taxonomy" id="57062"/>
    <lineage>
        <taxon>Eukaryota</taxon>
        <taxon>Metazoa</taxon>
        <taxon>Ecdysozoa</taxon>
        <taxon>Arthropoda</taxon>
        <taxon>Hexapoda</taxon>
        <taxon>Insecta</taxon>
        <taxon>Pterygota</taxon>
        <taxon>Neoptera</taxon>
        <taxon>Endopterygota</taxon>
        <taxon>Coleoptera</taxon>
        <taxon>Polyphaga</taxon>
        <taxon>Cucujiformia</taxon>
        <taxon>Curculionidae</taxon>
        <taxon>Scolytinae</taxon>
        <taxon>Hypothenemus</taxon>
    </lineage>
</organism>
<feature type="compositionally biased region" description="Polar residues" evidence="4">
    <location>
        <begin position="1159"/>
        <end position="1177"/>
    </location>
</feature>
<dbReference type="CDD" id="cd00136">
    <property type="entry name" value="PDZ_canonical"/>
    <property type="match status" value="1"/>
</dbReference>
<dbReference type="SMART" id="SM00228">
    <property type="entry name" value="PDZ"/>
    <property type="match status" value="1"/>
</dbReference>
<dbReference type="Pfam" id="PF00595">
    <property type="entry name" value="PDZ"/>
    <property type="match status" value="1"/>
</dbReference>
<name>A0ABD1FEC1_HYPHA</name>
<dbReference type="EMBL" id="JBDJPC010000001">
    <property type="protein sequence ID" value="KAL1517325.1"/>
    <property type="molecule type" value="Genomic_DNA"/>
</dbReference>
<evidence type="ECO:0000256" key="5">
    <source>
        <dbReference type="SAM" id="Phobius"/>
    </source>
</evidence>
<feature type="compositionally biased region" description="Basic and acidic residues" evidence="4">
    <location>
        <begin position="1060"/>
        <end position="1077"/>
    </location>
</feature>
<dbReference type="SUPFAM" id="SSF50156">
    <property type="entry name" value="PDZ domain-like"/>
    <property type="match status" value="1"/>
</dbReference>
<feature type="domain" description="PDZ" evidence="7">
    <location>
        <begin position="148"/>
        <end position="213"/>
    </location>
</feature>
<feature type="compositionally biased region" description="Low complexity" evidence="4">
    <location>
        <begin position="268"/>
        <end position="281"/>
    </location>
</feature>
<evidence type="ECO:0000256" key="1">
    <source>
        <dbReference type="ARBA" id="ARBA00004123"/>
    </source>
</evidence>
<feature type="chain" id="PRO_5044800144" description="PDZ domain-containing protein" evidence="6">
    <location>
        <begin position="28"/>
        <end position="1184"/>
    </location>
</feature>
<keyword evidence="3" id="KW-0175">Coiled coil</keyword>
<feature type="region of interest" description="Disordered" evidence="4">
    <location>
        <begin position="1114"/>
        <end position="1184"/>
    </location>
</feature>
<evidence type="ECO:0000313" key="8">
    <source>
        <dbReference type="EMBL" id="KAL1517325.1"/>
    </source>
</evidence>
<keyword evidence="6" id="KW-0732">Signal</keyword>
<feature type="coiled-coil region" evidence="3">
    <location>
        <begin position="978"/>
        <end position="1005"/>
    </location>
</feature>
<dbReference type="PANTHER" id="PTHR23348">
    <property type="entry name" value="PERIAXIN/AHNAK"/>
    <property type="match status" value="1"/>
</dbReference>
<feature type="region of interest" description="Disordered" evidence="4">
    <location>
        <begin position="263"/>
        <end position="304"/>
    </location>
</feature>
<dbReference type="InterPro" id="IPR036034">
    <property type="entry name" value="PDZ_sf"/>
</dbReference>
<evidence type="ECO:0000256" key="6">
    <source>
        <dbReference type="SAM" id="SignalP"/>
    </source>
</evidence>
<dbReference type="Proteomes" id="UP001566132">
    <property type="component" value="Unassembled WGS sequence"/>
</dbReference>
<dbReference type="PANTHER" id="PTHR23348:SF16">
    <property type="entry name" value="LEUCINE RICH REPEAT FAMILY PROTEIN"/>
    <property type="match status" value="1"/>
</dbReference>
<evidence type="ECO:0000256" key="4">
    <source>
        <dbReference type="SAM" id="MobiDB-lite"/>
    </source>
</evidence>
<proteinExistence type="predicted"/>
<feature type="signal peptide" evidence="6">
    <location>
        <begin position="1"/>
        <end position="27"/>
    </location>
</feature>
<keyword evidence="5" id="KW-0472">Membrane</keyword>
<keyword evidence="5" id="KW-0812">Transmembrane</keyword>
<evidence type="ECO:0000256" key="3">
    <source>
        <dbReference type="SAM" id="Coils"/>
    </source>
</evidence>
<feature type="region of interest" description="Disordered" evidence="4">
    <location>
        <begin position="465"/>
        <end position="495"/>
    </location>
</feature>
<sequence length="1184" mass="133086">MADRWRQMSNYWGVFAIFLISVGTCHAQDQTSTCYGPGSLATAIILTFFGTTLLVAGVIYFRKKRSEANKGNHLILETDPERGGKADFAFDNPGFKDTTLIATSEKSVSKPNEKSKWSHWAALTGLTLKSEKKRALDDTALQSQEVKVVELNSQDFTGLGFNICGNMKDGIYIRDIMHRGPAFESGKLHPGDRINSVTISFEHIVYEDALNILSYASPYQVIIEAKGSKPLSIPQGQTPQKLVHPIYRSASLTDLAYDKKKTVGDDYSSSSNYSSLQKSRSNMATLERKESKSPRPRPATTTPELHKVGIRVHPNDTKSPKMLEQNQNNINIERNSYGIDEVDVKTTPLPEEKIEHALSQTKALDRVGSGIKRDSNGIPMELPEHLQDVAFIAKRNRKGGVERDYIQEDLYRKGKAPLPPASFSIGGGKAFEDLTALASDSEDERHNTSVNTIELNSGDITIHQIENEEKSRRTASTGDLTKIKKPPRSNTGTLERAQSLDITDTSGPGLAKKSTYDAREDLLIDKEPRLSLILDGLTTFQRNKLKTSTEWGNLEDAILNFNENRRQSEPQFNAVMDKVIQIKRESQEIEIPPEVVKQYRKSEDPPKTAVVNKLWPDEEELNFEASDWKRLETPPVAPERTKLKENGTEKPQPVERVSKTENKSLLNRPNSNLSVEFECVKPVPPKRERTPEKDATISINLNSKFSQISPATPFEKQNISEMCSQMAKGRQDCPMIKDEWEQDTATNSTPPLPQSLVDEVMDSYNKNFGNVVTVVQQQNLPDESKKNLHDTTNISDDVKMSMGDQLSDDAKLVSHVTVSNDNLHSLELSINEEPINDVTVIVSKPNNVTVNQFDTNMGDNLIEITETSISHVQKGPNRDVPVEIKEVKGVKVNGENDDYKVEITESKYSTFEVDKKIVDELLENEAYKGIEDESPVISLTEIKSEEGETENKKTYVTEIQVQPQNNEDHLENAFENYVKNFERKFESFESNIQNLENTLEDVIRDEPLIEPEKQAAKIQELAEEQLKTLPEMKFTTSSYENINRKIPEKRHSFELLRSNFEKASGENKSPPRRDSKSRIPIATTTMKTPPMSPERRDSKNLDNENEKALLELMSSSKIKPHNKNISVTSIRSQSKIPSGLPTLSKPPIPPRKNEESNGDSDSSFKQWVFSPNNNGNVTVVGKDK</sequence>